<dbReference type="RefSeq" id="WP_343958397.1">
    <property type="nucleotide sequence ID" value="NZ_BAAAMN010000046.1"/>
</dbReference>
<sequence>MSLNTDFQNMMLENAQILGVTDFKGGWDRVWSTLTSSAPGLEMAMNIIGVILIVAAILSYLWQHRKGSGWGNGTAIIIGAAILGTALLAPAILFPLLLGVIDWLIAFVVNLGEDPLSQ</sequence>
<dbReference type="Proteomes" id="UP001501461">
    <property type="component" value="Unassembled WGS sequence"/>
</dbReference>
<feature type="transmembrane region" description="Helical" evidence="1">
    <location>
        <begin position="43"/>
        <end position="62"/>
    </location>
</feature>
<dbReference type="EMBL" id="BAAAMN010000046">
    <property type="protein sequence ID" value="GAA2040459.1"/>
    <property type="molecule type" value="Genomic_DNA"/>
</dbReference>
<keyword evidence="1" id="KW-1133">Transmembrane helix</keyword>
<evidence type="ECO:0000313" key="3">
    <source>
        <dbReference type="Proteomes" id="UP001501461"/>
    </source>
</evidence>
<keyword evidence="3" id="KW-1185">Reference proteome</keyword>
<proteinExistence type="predicted"/>
<evidence type="ECO:0000313" key="2">
    <source>
        <dbReference type="EMBL" id="GAA2040459.1"/>
    </source>
</evidence>
<gene>
    <name evidence="2" type="ORF">GCM10009720_21100</name>
</gene>
<evidence type="ECO:0000256" key="1">
    <source>
        <dbReference type="SAM" id="Phobius"/>
    </source>
</evidence>
<reference evidence="3" key="1">
    <citation type="journal article" date="2019" name="Int. J. Syst. Evol. Microbiol.">
        <title>The Global Catalogue of Microorganisms (GCM) 10K type strain sequencing project: providing services to taxonomists for standard genome sequencing and annotation.</title>
        <authorList>
            <consortium name="The Broad Institute Genomics Platform"/>
            <consortium name="The Broad Institute Genome Sequencing Center for Infectious Disease"/>
            <person name="Wu L."/>
            <person name="Ma J."/>
        </authorList>
    </citation>
    <scope>NUCLEOTIDE SEQUENCE [LARGE SCALE GENOMIC DNA]</scope>
    <source>
        <strain evidence="3">JCM 13595</strain>
    </source>
</reference>
<keyword evidence="1" id="KW-0472">Membrane</keyword>
<organism evidence="2 3">
    <name type="scientific">Yaniella flava</name>
    <dbReference type="NCBI Taxonomy" id="287930"/>
    <lineage>
        <taxon>Bacteria</taxon>
        <taxon>Bacillati</taxon>
        <taxon>Actinomycetota</taxon>
        <taxon>Actinomycetes</taxon>
        <taxon>Micrococcales</taxon>
        <taxon>Micrococcaceae</taxon>
        <taxon>Yaniella</taxon>
    </lineage>
</organism>
<protein>
    <recommendedName>
        <fullName evidence="4">DUF4064 domain-containing protein</fullName>
    </recommendedName>
</protein>
<accession>A0ABP5G5A0</accession>
<comment type="caution">
    <text evidence="2">The sequence shown here is derived from an EMBL/GenBank/DDBJ whole genome shotgun (WGS) entry which is preliminary data.</text>
</comment>
<feature type="transmembrane region" description="Helical" evidence="1">
    <location>
        <begin position="74"/>
        <end position="101"/>
    </location>
</feature>
<evidence type="ECO:0008006" key="4">
    <source>
        <dbReference type="Google" id="ProtNLM"/>
    </source>
</evidence>
<name>A0ABP5G5A0_9MICC</name>
<keyword evidence="1" id="KW-0812">Transmembrane</keyword>